<dbReference type="HAMAP" id="MF_03002">
    <property type="entry name" value="eIF3c"/>
    <property type="match status" value="1"/>
</dbReference>
<dbReference type="GO" id="GO:0016282">
    <property type="term" value="C:eukaryotic 43S preinitiation complex"/>
    <property type="evidence" value="ECO:0007669"/>
    <property type="project" value="UniProtKB-UniRule"/>
</dbReference>
<keyword evidence="2 4" id="KW-0396">Initiation factor</keyword>
<dbReference type="OrthoDB" id="29647at2759"/>
<dbReference type="SMART" id="SM00088">
    <property type="entry name" value="PINT"/>
    <property type="match status" value="1"/>
</dbReference>
<evidence type="ECO:0000256" key="4">
    <source>
        <dbReference type="HAMAP-Rule" id="MF_03002"/>
    </source>
</evidence>
<comment type="caution">
    <text evidence="7">The sequence shown here is derived from an EMBL/GenBank/DDBJ whole genome shotgun (WGS) entry which is preliminary data.</text>
</comment>
<accession>A0A1V6SCN8</accession>
<name>A0A1V6SCN8_9EURO</name>
<dbReference type="PROSITE" id="PS50250">
    <property type="entry name" value="PCI"/>
    <property type="match status" value="1"/>
</dbReference>
<dbReference type="Gene3D" id="1.10.10.10">
    <property type="entry name" value="Winged helix-like DNA-binding domain superfamily/Winged helix DNA-binding domain"/>
    <property type="match status" value="1"/>
</dbReference>
<evidence type="ECO:0000256" key="2">
    <source>
        <dbReference type="ARBA" id="ARBA00022540"/>
    </source>
</evidence>
<dbReference type="InterPro" id="IPR027516">
    <property type="entry name" value="EIF3C"/>
</dbReference>
<feature type="compositionally biased region" description="Acidic residues" evidence="5">
    <location>
        <begin position="68"/>
        <end position="77"/>
    </location>
</feature>
<comment type="similarity">
    <text evidence="4">Belongs to the eIF-3 subunit C family.</text>
</comment>
<dbReference type="PANTHER" id="PTHR13937">
    <property type="entry name" value="EUKARYOTIC TRANSLATION INITATION FACTOR 3, SUBUNIT 8 EIF3S8 -RELATED"/>
    <property type="match status" value="1"/>
</dbReference>
<dbReference type="Pfam" id="PF05470">
    <property type="entry name" value="eIF-3c_N"/>
    <property type="match status" value="1"/>
</dbReference>
<dbReference type="InterPro" id="IPR000717">
    <property type="entry name" value="PCI_dom"/>
</dbReference>
<keyword evidence="8" id="KW-1185">Reference proteome</keyword>
<comment type="subunit">
    <text evidence="4">Component of the eukaryotic translation initiation factor 3 (eIF-3) complex.</text>
</comment>
<dbReference type="GO" id="GO:0001732">
    <property type="term" value="P:formation of cytoplasmic translation initiation complex"/>
    <property type="evidence" value="ECO:0007669"/>
    <property type="project" value="UniProtKB-UniRule"/>
</dbReference>
<keyword evidence="1 4" id="KW-0963">Cytoplasm</keyword>
<feature type="region of interest" description="Disordered" evidence="5">
    <location>
        <begin position="1"/>
        <end position="80"/>
    </location>
</feature>
<evidence type="ECO:0000313" key="7">
    <source>
        <dbReference type="EMBL" id="OQE11706.1"/>
    </source>
</evidence>
<feature type="domain" description="PCI" evidence="6">
    <location>
        <begin position="602"/>
        <end position="776"/>
    </location>
</feature>
<dbReference type="GO" id="GO:0003723">
    <property type="term" value="F:RNA binding"/>
    <property type="evidence" value="ECO:0007669"/>
    <property type="project" value="InterPro"/>
</dbReference>
<dbReference type="GO" id="GO:0033290">
    <property type="term" value="C:eukaryotic 48S preinitiation complex"/>
    <property type="evidence" value="ECO:0007669"/>
    <property type="project" value="UniProtKB-UniRule"/>
</dbReference>
<dbReference type="PANTHER" id="PTHR13937:SF0">
    <property type="entry name" value="EUKARYOTIC TRANSLATION INITIATION FACTOR 3 SUBUNIT C-RELATED"/>
    <property type="match status" value="1"/>
</dbReference>
<dbReference type="GO" id="GO:0003743">
    <property type="term" value="F:translation initiation factor activity"/>
    <property type="evidence" value="ECO:0007669"/>
    <property type="project" value="UniProtKB-UniRule"/>
</dbReference>
<evidence type="ECO:0000256" key="5">
    <source>
        <dbReference type="SAM" id="MobiDB-lite"/>
    </source>
</evidence>
<keyword evidence="3 4" id="KW-0648">Protein biosynthesis</keyword>
<proteinExistence type="inferred from homology"/>
<dbReference type="GO" id="GO:0005852">
    <property type="term" value="C:eukaryotic translation initiation factor 3 complex"/>
    <property type="evidence" value="ECO:0007669"/>
    <property type="project" value="UniProtKB-UniRule"/>
</dbReference>
<feature type="compositionally biased region" description="Acidic residues" evidence="5">
    <location>
        <begin position="32"/>
        <end position="54"/>
    </location>
</feature>
<comment type="subcellular location">
    <subcellularLocation>
        <location evidence="4">Cytoplasm</location>
    </subcellularLocation>
</comment>
<dbReference type="STRING" id="29845.A0A1V6SCN8"/>
<evidence type="ECO:0000256" key="1">
    <source>
        <dbReference type="ARBA" id="ARBA00022490"/>
    </source>
</evidence>
<dbReference type="SUPFAM" id="SSF46785">
    <property type="entry name" value="Winged helix' DNA-binding domain"/>
    <property type="match status" value="1"/>
</dbReference>
<sequence length="862" mass="95981">MATTSRFFYGSGSDSDSSSDEEEEVYHSGSGSEEDSDQDDDSDSGSSDDSDEEEGGRTGASKFLHDDSDSEESEEEEKVTVVKSAKDKRLEGIESTIRLIDNAEKINDWAVIATEFDNLNRQMLKVTGPTPKVYIQAVAELEDFTNETASKLKASNKKMNASNSKGFNAVKQKIKKNNKEYATLVEKYRTDKDAFMTDEVEEKPAPPPAPKPTKVERIENFAAAVAAGVEDDGFATVGRGGKTLQYTPESILKHLRVIVESRGKKNTDRADQIRTMQKLLEVATTPYQRIRTYMTLISTRFDLTATSNATYMSSEQWQAANEEYSALLSVLEENRQFLVSETADEWEDDEKQPTVAEGETFFIPGSVVSLVEHLDDSLTKGLREIDPHTSEYIERLTDEQALYSSLVRSQLYIESLQGADKNGQDSMNRLVIRRLEHIYFKPANVIAIVEQAKDKVVPTNIKSAVTATYKSGDIQSLVGSICNYMFEHSDGIPRARAMLCQIYFLALHDQYYKSRDLMLMSHLTENIGTFDVSTQILFNRTLVQIGLCAFRAGLIYEAQNTLGEICGSGRQKELLAQGIIMQRYSTVSPEQERLERQRQLPFHMHINLELLECVYLTSSALLEVPLMAQTSSTPELRRRMISKTFRRMLDYNERQVFTGPPENTRDGVIAGAKALAAGDWKLSAATFAAIKIWDLMPQPDLIKAMLSRQTQEEGLRTYLFTYAPYYDSLSISSLASMFELEPKKIISIISRMISHEELAAALDQVNDAILFRKGVELSRLQSQIVTLADKSTSLLESNEKTLEQRTQGMANAFQREHGPGARGGRGRGGRGGGRGGARIPQGDRRPGGQQFGGGALGAAIKA</sequence>
<evidence type="ECO:0000259" key="6">
    <source>
        <dbReference type="PROSITE" id="PS50250"/>
    </source>
</evidence>
<feature type="region of interest" description="Disordered" evidence="5">
    <location>
        <begin position="812"/>
        <end position="862"/>
    </location>
</feature>
<reference evidence="8" key="1">
    <citation type="journal article" date="2017" name="Nat. Microbiol.">
        <title>Global analysis of biosynthetic gene clusters reveals vast potential of secondary metabolite production in Penicillium species.</title>
        <authorList>
            <person name="Nielsen J.C."/>
            <person name="Grijseels S."/>
            <person name="Prigent S."/>
            <person name="Ji B."/>
            <person name="Dainat J."/>
            <person name="Nielsen K.F."/>
            <person name="Frisvad J.C."/>
            <person name="Workman M."/>
            <person name="Nielsen J."/>
        </authorList>
    </citation>
    <scope>NUCLEOTIDE SEQUENCE [LARGE SCALE GENOMIC DNA]</scope>
    <source>
        <strain evidence="8">IBT 29486</strain>
    </source>
</reference>
<dbReference type="Pfam" id="PF01399">
    <property type="entry name" value="PCI"/>
    <property type="match status" value="1"/>
</dbReference>
<dbReference type="EMBL" id="MDYP01000002">
    <property type="protein sequence ID" value="OQE11706.1"/>
    <property type="molecule type" value="Genomic_DNA"/>
</dbReference>
<organism evidence="7 8">
    <name type="scientific">Penicillium vulpinum</name>
    <dbReference type="NCBI Taxonomy" id="29845"/>
    <lineage>
        <taxon>Eukaryota</taxon>
        <taxon>Fungi</taxon>
        <taxon>Dikarya</taxon>
        <taxon>Ascomycota</taxon>
        <taxon>Pezizomycotina</taxon>
        <taxon>Eurotiomycetes</taxon>
        <taxon>Eurotiomycetidae</taxon>
        <taxon>Eurotiales</taxon>
        <taxon>Aspergillaceae</taxon>
        <taxon>Penicillium</taxon>
    </lineage>
</organism>
<evidence type="ECO:0000256" key="3">
    <source>
        <dbReference type="ARBA" id="ARBA00022917"/>
    </source>
</evidence>
<protein>
    <recommendedName>
        <fullName evidence="4">Eukaryotic translation initiation factor 3 subunit C</fullName>
        <shortName evidence="4">eIF3c</shortName>
    </recommendedName>
    <alternativeName>
        <fullName evidence="4">Eukaryotic translation initiation factor 3 93 kDa subunit homolog</fullName>
        <shortName evidence="4">eIF3 p93</shortName>
    </alternativeName>
    <alternativeName>
        <fullName evidence="4">Translation initiation factor eIF3, p93 subunit homolog</fullName>
    </alternativeName>
</protein>
<dbReference type="InterPro" id="IPR008905">
    <property type="entry name" value="EIF3C_N_dom"/>
</dbReference>
<dbReference type="Proteomes" id="UP000191518">
    <property type="component" value="Unassembled WGS sequence"/>
</dbReference>
<dbReference type="GO" id="GO:0031369">
    <property type="term" value="F:translation initiation factor binding"/>
    <property type="evidence" value="ECO:0007669"/>
    <property type="project" value="InterPro"/>
</dbReference>
<dbReference type="AlphaFoldDB" id="A0A1V6SCN8"/>
<dbReference type="FunFam" id="1.10.10.10:FF:000300">
    <property type="entry name" value="Eukaryotic translation initiation factor 3 subunit C"/>
    <property type="match status" value="1"/>
</dbReference>
<dbReference type="InterPro" id="IPR036388">
    <property type="entry name" value="WH-like_DNA-bd_sf"/>
</dbReference>
<evidence type="ECO:0000313" key="8">
    <source>
        <dbReference type="Proteomes" id="UP000191518"/>
    </source>
</evidence>
<gene>
    <name evidence="4" type="primary">NIP1</name>
    <name evidence="7" type="ORF">PENVUL_c002G03608</name>
</gene>
<dbReference type="InterPro" id="IPR036390">
    <property type="entry name" value="WH_DNA-bd_sf"/>
</dbReference>
<comment type="function">
    <text evidence="4">Component of the eukaryotic translation initiation factor 3 (eIF-3) complex, which is involved in protein synthesis of a specialized repertoire of mRNAs and, together with other initiation factors, stimulates binding of mRNA and methionyl-tRNAi to the 40S ribosome. The eIF-3 complex specifically targets and initiates translation of a subset of mRNAs involved in cell proliferation.</text>
</comment>